<evidence type="ECO:0000313" key="2">
    <source>
        <dbReference type="EMBL" id="VEF10339.1"/>
    </source>
</evidence>
<dbReference type="Proteomes" id="UP000281909">
    <property type="component" value="Chromosome"/>
</dbReference>
<accession>A0A448DU59</accession>
<name>A0A448DU59_PSEFL</name>
<gene>
    <name evidence="2" type="ORF">NCTC9428_01942</name>
</gene>
<protein>
    <submittedName>
        <fullName evidence="2">Uncharacterized protein</fullName>
    </submittedName>
</protein>
<dbReference type="EMBL" id="LR134318">
    <property type="protein sequence ID" value="VEF10339.1"/>
    <property type="molecule type" value="Genomic_DNA"/>
</dbReference>
<organism evidence="2 3">
    <name type="scientific">Pseudomonas fluorescens</name>
    <dbReference type="NCBI Taxonomy" id="294"/>
    <lineage>
        <taxon>Bacteria</taxon>
        <taxon>Pseudomonadati</taxon>
        <taxon>Pseudomonadota</taxon>
        <taxon>Gammaproteobacteria</taxon>
        <taxon>Pseudomonadales</taxon>
        <taxon>Pseudomonadaceae</taxon>
        <taxon>Pseudomonas</taxon>
    </lineage>
</organism>
<proteinExistence type="predicted"/>
<reference evidence="2 3" key="1">
    <citation type="submission" date="2018-12" db="EMBL/GenBank/DDBJ databases">
        <authorList>
            <consortium name="Pathogen Informatics"/>
        </authorList>
    </citation>
    <scope>NUCLEOTIDE SEQUENCE [LARGE SCALE GENOMIC DNA]</scope>
    <source>
        <strain evidence="2 3">NCTC9428</strain>
    </source>
</reference>
<evidence type="ECO:0000256" key="1">
    <source>
        <dbReference type="SAM" id="MobiDB-lite"/>
    </source>
</evidence>
<dbReference type="AlphaFoldDB" id="A0A448DU59"/>
<feature type="region of interest" description="Disordered" evidence="1">
    <location>
        <begin position="1"/>
        <end position="58"/>
    </location>
</feature>
<evidence type="ECO:0000313" key="3">
    <source>
        <dbReference type="Proteomes" id="UP000281909"/>
    </source>
</evidence>
<sequence length="58" mass="5844">MPPAAVPGMNHGSSASKDDKADKKGEEASGSNSGAESHETQKDAAGSSDTNDMKKPAQ</sequence>
<feature type="compositionally biased region" description="Basic and acidic residues" evidence="1">
    <location>
        <begin position="16"/>
        <end position="27"/>
    </location>
</feature>